<feature type="region of interest" description="Disordered" evidence="5">
    <location>
        <begin position="63"/>
        <end position="95"/>
    </location>
</feature>
<dbReference type="InterPro" id="IPR016035">
    <property type="entry name" value="Acyl_Trfase/lysoPLipase"/>
</dbReference>
<dbReference type="OrthoDB" id="630895at2759"/>
<comment type="caution">
    <text evidence="7">The sequence shown here is derived from an EMBL/GenBank/DDBJ whole genome shotgun (WGS) entry which is preliminary data.</text>
</comment>
<dbReference type="InterPro" id="IPR045217">
    <property type="entry name" value="PNPLA8-like"/>
</dbReference>
<feature type="domain" description="PNPLA" evidence="6">
    <location>
        <begin position="225"/>
        <end position="421"/>
    </location>
</feature>
<dbReference type="PANTHER" id="PTHR24185">
    <property type="entry name" value="CALCIUM-INDEPENDENT PHOSPHOLIPASE A2-GAMMA"/>
    <property type="match status" value="1"/>
</dbReference>
<dbReference type="GO" id="GO:0016020">
    <property type="term" value="C:membrane"/>
    <property type="evidence" value="ECO:0007669"/>
    <property type="project" value="TreeGrafter"/>
</dbReference>
<dbReference type="GO" id="GO:0016042">
    <property type="term" value="P:lipid catabolic process"/>
    <property type="evidence" value="ECO:0007669"/>
    <property type="project" value="UniProtKB-UniRule"/>
</dbReference>
<dbReference type="PROSITE" id="PS51635">
    <property type="entry name" value="PNPLA"/>
    <property type="match status" value="1"/>
</dbReference>
<evidence type="ECO:0000256" key="3">
    <source>
        <dbReference type="ARBA" id="ARBA00023098"/>
    </source>
</evidence>
<dbReference type="Pfam" id="PF01734">
    <property type="entry name" value="Patatin"/>
    <property type="match status" value="1"/>
</dbReference>
<name>A0A6L2PVG5_COPFO</name>
<evidence type="ECO:0000256" key="2">
    <source>
        <dbReference type="ARBA" id="ARBA00022963"/>
    </source>
</evidence>
<dbReference type="GO" id="GO:0019369">
    <property type="term" value="P:arachidonate metabolic process"/>
    <property type="evidence" value="ECO:0007669"/>
    <property type="project" value="TreeGrafter"/>
</dbReference>
<feature type="compositionally biased region" description="Basic and acidic residues" evidence="5">
    <location>
        <begin position="81"/>
        <end position="95"/>
    </location>
</feature>
<dbReference type="GO" id="GO:0047499">
    <property type="term" value="F:calcium-independent phospholipase A2 activity"/>
    <property type="evidence" value="ECO:0007669"/>
    <property type="project" value="TreeGrafter"/>
</dbReference>
<gene>
    <name evidence="7" type="ORF">Cfor_06163</name>
</gene>
<feature type="short sequence motif" description="DGA/G" evidence="4">
    <location>
        <begin position="408"/>
        <end position="410"/>
    </location>
</feature>
<dbReference type="Gene3D" id="3.40.1090.10">
    <property type="entry name" value="Cytosolic phospholipase A2 catalytic domain"/>
    <property type="match status" value="1"/>
</dbReference>
<dbReference type="CDD" id="cd07211">
    <property type="entry name" value="Pat_PNPLA8"/>
    <property type="match status" value="1"/>
</dbReference>
<keyword evidence="8" id="KW-1185">Reference proteome</keyword>
<keyword evidence="3 4" id="KW-0443">Lipid metabolism</keyword>
<keyword evidence="2 4" id="KW-0442">Lipid degradation</keyword>
<feature type="active site" description="Nucleophile" evidence="4">
    <location>
        <position position="263"/>
    </location>
</feature>
<organism evidence="7 8">
    <name type="scientific">Coptotermes formosanus</name>
    <name type="common">Formosan subterranean termite</name>
    <dbReference type="NCBI Taxonomy" id="36987"/>
    <lineage>
        <taxon>Eukaryota</taxon>
        <taxon>Metazoa</taxon>
        <taxon>Ecdysozoa</taxon>
        <taxon>Arthropoda</taxon>
        <taxon>Hexapoda</taxon>
        <taxon>Insecta</taxon>
        <taxon>Pterygota</taxon>
        <taxon>Neoptera</taxon>
        <taxon>Polyneoptera</taxon>
        <taxon>Dictyoptera</taxon>
        <taxon>Blattodea</taxon>
        <taxon>Blattoidea</taxon>
        <taxon>Termitoidae</taxon>
        <taxon>Rhinotermitidae</taxon>
        <taxon>Coptotermes</taxon>
    </lineage>
</organism>
<feature type="compositionally biased region" description="Polar residues" evidence="5">
    <location>
        <begin position="63"/>
        <end position="79"/>
    </location>
</feature>
<dbReference type="AlphaFoldDB" id="A0A6L2PVG5"/>
<evidence type="ECO:0000256" key="1">
    <source>
        <dbReference type="ARBA" id="ARBA00022801"/>
    </source>
</evidence>
<proteinExistence type="predicted"/>
<keyword evidence="1 4" id="KW-0378">Hydrolase</keyword>
<dbReference type="SUPFAM" id="SSF52151">
    <property type="entry name" value="FabD/lysophospholipase-like"/>
    <property type="match status" value="1"/>
</dbReference>
<feature type="active site" description="Proton acceptor" evidence="4">
    <location>
        <position position="408"/>
    </location>
</feature>
<evidence type="ECO:0000313" key="7">
    <source>
        <dbReference type="EMBL" id="GFG36539.1"/>
    </source>
</evidence>
<evidence type="ECO:0000256" key="4">
    <source>
        <dbReference type="PROSITE-ProRule" id="PRU01161"/>
    </source>
</evidence>
<dbReference type="InParanoid" id="A0A6L2PVG5"/>
<sequence length="716" mass="81608">MSVGGSSLRNMSVSHWKLLSHLKEYMSKSSSSEKGVLFVLNKEWLSLLQKLHMIYSSVESGTQKAFDSNTPTVTKQISENKAPKSDTKKPAAKEDKGYSLPQVLTGFKLKKNSSLGAELSEEPVPKWKSSKESVSKISINSRTRHVIVSLASAETSQSRLKRLEDLASHLNQYPEARHLAIKEGVIHLLLRMRKEADETTLAVLRETLAVLGHVDPLPGRGIRILSIDGGGIRGVLVIELLKRLEELTGRQIYEMFDYICGVSTGAILLCVLGMLPQKKTLIELSEMYKELSTKIFTQSAFWGTSNLVWSHSYYDTEMWEQLLRKYVGETPLIKTARDPLMPKLSVISTVVNLPRVTAYVFRNYSLPYKVQSPYLGGSKYKLWEAVRASAAAPSYFEEYRLGELLHQDGGLLVNNPTAVALHEAKQLWPGCPIQCVVSFGTGRTKPVINGEDVNSSSWKTKFFKILDSATDTEGVHTMLNDLLPGNVYFRFNPYVTEMVTMDEIRPDKIGQLEQDAAMYYRRNEETFQEAAKALLQTSTLTQKVLNWMSFQREMLGDEQLLKLYSNINLTTTQRTFNYYLLRKRQFAKNALEFLFEGKTNRPQTRYTRLNCTVCLCCSQLVKQKSNMYFATRYVHTDDDSMGKMLDQIKECQLCSYDMTMKTKPGFTFSSEKWRSLFSHLTCLSLLCSEEHKRKKPISKKHRSHRSIHFIPFLNIH</sequence>
<dbReference type="EMBL" id="BLKM01006251">
    <property type="protein sequence ID" value="GFG36539.1"/>
    <property type="molecule type" value="Genomic_DNA"/>
</dbReference>
<dbReference type="InterPro" id="IPR002641">
    <property type="entry name" value="PNPLA_dom"/>
</dbReference>
<evidence type="ECO:0000313" key="8">
    <source>
        <dbReference type="Proteomes" id="UP000502823"/>
    </source>
</evidence>
<evidence type="ECO:0000259" key="6">
    <source>
        <dbReference type="PROSITE" id="PS51635"/>
    </source>
</evidence>
<feature type="short sequence motif" description="GXSXG" evidence="4">
    <location>
        <begin position="261"/>
        <end position="265"/>
    </location>
</feature>
<dbReference type="PANTHER" id="PTHR24185:SF1">
    <property type="entry name" value="CALCIUM-INDEPENDENT PHOSPHOLIPASE A2-GAMMA"/>
    <property type="match status" value="1"/>
</dbReference>
<reference evidence="8" key="1">
    <citation type="submission" date="2020-01" db="EMBL/GenBank/DDBJ databases">
        <title>Draft genome sequence of the Termite Coptotermes fromosanus.</title>
        <authorList>
            <person name="Itakura S."/>
            <person name="Yosikawa Y."/>
            <person name="Umezawa K."/>
        </authorList>
    </citation>
    <scope>NUCLEOTIDE SEQUENCE [LARGE SCALE GENOMIC DNA]</scope>
</reference>
<protein>
    <recommendedName>
        <fullName evidence="6">PNPLA domain-containing protein</fullName>
    </recommendedName>
</protein>
<dbReference type="Proteomes" id="UP000502823">
    <property type="component" value="Unassembled WGS sequence"/>
</dbReference>
<feature type="short sequence motif" description="GXGXXG" evidence="4">
    <location>
        <begin position="229"/>
        <end position="234"/>
    </location>
</feature>
<accession>A0A6L2PVG5</accession>
<evidence type="ECO:0000256" key="5">
    <source>
        <dbReference type="SAM" id="MobiDB-lite"/>
    </source>
</evidence>